<sequence>MVLIWVVYLQVFFTSFRRQRRPEIIISLGAGFGKQASWFVANLGLEPVFVVDIIVRFETASGIAEAIVTDRTEMSDKDLANPAEATNQGPLSSGSFMSIGNLETLLQRGNVEIGHASEIRGLTITVVAATAAQGMVVGASRHYRLQSSDDGDWYLLATKLHTEQIRGRAGRRDLARRLEDRLG</sequence>
<protein>
    <submittedName>
        <fullName evidence="1">Uncharacterized protein</fullName>
    </submittedName>
</protein>
<dbReference type="EMBL" id="VFFF01000006">
    <property type="protein sequence ID" value="TNY30511.1"/>
    <property type="molecule type" value="Genomic_DNA"/>
</dbReference>
<name>A0A5C5G7I4_9RHOB</name>
<gene>
    <name evidence="1" type="ORF">FHY64_19820</name>
</gene>
<evidence type="ECO:0000313" key="1">
    <source>
        <dbReference type="EMBL" id="TNY30511.1"/>
    </source>
</evidence>
<dbReference type="AlphaFoldDB" id="A0A5C5G7I4"/>
<dbReference type="Proteomes" id="UP000314011">
    <property type="component" value="Unassembled WGS sequence"/>
</dbReference>
<organism evidence="1 2">
    <name type="scientific">Pelagovum pacificum</name>
    <dbReference type="NCBI Taxonomy" id="2588711"/>
    <lineage>
        <taxon>Bacteria</taxon>
        <taxon>Pseudomonadati</taxon>
        <taxon>Pseudomonadota</taxon>
        <taxon>Alphaproteobacteria</taxon>
        <taxon>Rhodobacterales</taxon>
        <taxon>Paracoccaceae</taxon>
        <taxon>Pelagovum</taxon>
    </lineage>
</organism>
<proteinExistence type="predicted"/>
<reference evidence="1 2" key="1">
    <citation type="submission" date="2019-06" db="EMBL/GenBank/DDBJ databases">
        <title>Genome of new Rhodobacteraceae sp. SM1903.</title>
        <authorList>
            <person name="Ren X."/>
        </authorList>
    </citation>
    <scope>NUCLEOTIDE SEQUENCE [LARGE SCALE GENOMIC DNA]</scope>
    <source>
        <strain evidence="1 2">SM1903</strain>
    </source>
</reference>
<comment type="caution">
    <text evidence="1">The sequence shown here is derived from an EMBL/GenBank/DDBJ whole genome shotgun (WGS) entry which is preliminary data.</text>
</comment>
<evidence type="ECO:0000313" key="2">
    <source>
        <dbReference type="Proteomes" id="UP000314011"/>
    </source>
</evidence>
<accession>A0A5C5G7I4</accession>
<dbReference type="OrthoDB" id="7406133at2"/>
<keyword evidence="2" id="KW-1185">Reference proteome</keyword>
<dbReference type="RefSeq" id="WP_140197625.1">
    <property type="nucleotide sequence ID" value="NZ_CP065915.1"/>
</dbReference>